<evidence type="ECO:0000256" key="2">
    <source>
        <dbReference type="ARBA" id="ARBA00022737"/>
    </source>
</evidence>
<gene>
    <name evidence="5" type="ORF">RGQ29_014801</name>
</gene>
<evidence type="ECO:0000313" key="6">
    <source>
        <dbReference type="Proteomes" id="UP001324115"/>
    </source>
</evidence>
<evidence type="ECO:0008006" key="7">
    <source>
        <dbReference type="Google" id="ProtNLM"/>
    </source>
</evidence>
<reference evidence="5 6" key="1">
    <citation type="journal article" date="2023" name="G3 (Bethesda)">
        <title>A haplotype-resolved chromosome-scale genome for Quercus rubra L. provides insights into the genetics of adaptive traits for red oak species.</title>
        <authorList>
            <person name="Kapoor B."/>
            <person name="Jenkins J."/>
            <person name="Schmutz J."/>
            <person name="Zhebentyayeva T."/>
            <person name="Kuelheim C."/>
            <person name="Coggeshall M."/>
            <person name="Heim C."/>
            <person name="Lasky J.R."/>
            <person name="Leites L."/>
            <person name="Islam-Faridi N."/>
            <person name="Romero-Severson J."/>
            <person name="DeLeo V.L."/>
            <person name="Lucas S.M."/>
            <person name="Lazic D."/>
            <person name="Gailing O."/>
            <person name="Carlson J."/>
            <person name="Staton M."/>
        </authorList>
    </citation>
    <scope>NUCLEOTIDE SEQUENCE [LARGE SCALE GENOMIC DNA]</scope>
    <source>
        <strain evidence="5">Pseudo-F2</strain>
    </source>
</reference>
<evidence type="ECO:0000313" key="5">
    <source>
        <dbReference type="EMBL" id="KAK4596905.1"/>
    </source>
</evidence>
<feature type="domain" description="NB-ARC" evidence="3">
    <location>
        <begin position="83"/>
        <end position="255"/>
    </location>
</feature>
<evidence type="ECO:0000259" key="4">
    <source>
        <dbReference type="Pfam" id="PF23282"/>
    </source>
</evidence>
<organism evidence="5 6">
    <name type="scientific">Quercus rubra</name>
    <name type="common">Northern red oak</name>
    <name type="synonym">Quercus borealis</name>
    <dbReference type="NCBI Taxonomy" id="3512"/>
    <lineage>
        <taxon>Eukaryota</taxon>
        <taxon>Viridiplantae</taxon>
        <taxon>Streptophyta</taxon>
        <taxon>Embryophyta</taxon>
        <taxon>Tracheophyta</taxon>
        <taxon>Spermatophyta</taxon>
        <taxon>Magnoliopsida</taxon>
        <taxon>eudicotyledons</taxon>
        <taxon>Gunneridae</taxon>
        <taxon>Pentapetalae</taxon>
        <taxon>rosids</taxon>
        <taxon>fabids</taxon>
        <taxon>Fagales</taxon>
        <taxon>Fagaceae</taxon>
        <taxon>Quercus</taxon>
    </lineage>
</organism>
<protein>
    <recommendedName>
        <fullName evidence="7">TMV resistance protein N</fullName>
    </recommendedName>
</protein>
<keyword evidence="1" id="KW-0433">Leucine-rich repeat</keyword>
<dbReference type="SUPFAM" id="SSF46785">
    <property type="entry name" value="Winged helix' DNA-binding domain"/>
    <property type="match status" value="1"/>
</dbReference>
<proteinExistence type="predicted"/>
<dbReference type="InterPro" id="IPR032675">
    <property type="entry name" value="LRR_dom_sf"/>
</dbReference>
<sequence>MSTTHSLPHKIIVTECVLVYASNSSSTHQYKYVVFLSFRGEDTDYELPRGEEIFAKLLEAIETRLNCMKLSIGRYPIGIDSRVSNVINRCLDIKSNDVRIVGIYGLLGVGKTKIAKAIFDKIHYCFDGSSFLENVREKLRMNDGIIHLQKTLCYEILGYQELKVESISRGVNVTIERLHCKRILVVLDDVEKLDKIDQLLGRYDWFGSGSRIIITTRDRHFLDTFQKDWRVMYYEVKELNKHEAHELFCLHAFGRNKPEEDYLELVNQFVHYAKGLPLALKIIGVDLYRRTKHEWKMALEKYKRIPKRDIQEIHKISYDSLNQTQQEIFLDIACFLKGSHMDLVIDILTSMSLYEPYYDIKSLIDKCLIIVTRDNKLSMHDLIQQMGWKINRSRILCFEDAPKVLIGNTGVDEIQGIKVCLLQPRNMQLDLKKMKNLKYLIVHNVICEDLRFLPNELRLIDWPEFSLSSFPSNFFLQKLIVLNILGSHIQQDEHFKSFQFETLKYMDFQFCKNITKIPDLLVIAPNIKKLQLTGCENLFEVHQSVGLLDALEFWCLDKCKKLKIIPGKLKLKSLKWFYLWSCNNLEKLPIFEQGRQRVAQPSLIGDVSGVCALSIGCKNLKDAPSSISNLKNLRDLCMHDFENFPNALDTPDWLIASLN</sequence>
<dbReference type="Pfam" id="PF00931">
    <property type="entry name" value="NB-ARC"/>
    <property type="match status" value="1"/>
</dbReference>
<dbReference type="SUPFAM" id="SSF52540">
    <property type="entry name" value="P-loop containing nucleoside triphosphate hydrolases"/>
    <property type="match status" value="1"/>
</dbReference>
<comment type="caution">
    <text evidence="5">The sequence shown here is derived from an EMBL/GenBank/DDBJ whole genome shotgun (WGS) entry which is preliminary data.</text>
</comment>
<dbReference type="InterPro" id="IPR027417">
    <property type="entry name" value="P-loop_NTPase"/>
</dbReference>
<dbReference type="PRINTS" id="PR00364">
    <property type="entry name" value="DISEASERSIST"/>
</dbReference>
<keyword evidence="6" id="KW-1185">Reference proteome</keyword>
<dbReference type="Proteomes" id="UP001324115">
    <property type="component" value="Unassembled WGS sequence"/>
</dbReference>
<dbReference type="EMBL" id="JAXUIC010000003">
    <property type="protein sequence ID" value="KAK4596905.1"/>
    <property type="molecule type" value="Genomic_DNA"/>
</dbReference>
<dbReference type="InterPro" id="IPR042197">
    <property type="entry name" value="Apaf_helical"/>
</dbReference>
<dbReference type="Gene3D" id="3.80.10.10">
    <property type="entry name" value="Ribonuclease Inhibitor"/>
    <property type="match status" value="2"/>
</dbReference>
<name>A0AAN7J3J9_QUERU</name>
<dbReference type="Gene3D" id="1.10.8.430">
    <property type="entry name" value="Helical domain of apoptotic protease-activating factors"/>
    <property type="match status" value="1"/>
</dbReference>
<dbReference type="InterPro" id="IPR036390">
    <property type="entry name" value="WH_DNA-bd_sf"/>
</dbReference>
<dbReference type="GO" id="GO:0006952">
    <property type="term" value="P:defense response"/>
    <property type="evidence" value="ECO:0007669"/>
    <property type="project" value="InterPro"/>
</dbReference>
<accession>A0AAN7J3J9</accession>
<evidence type="ECO:0000259" key="3">
    <source>
        <dbReference type="Pfam" id="PF00931"/>
    </source>
</evidence>
<dbReference type="PANTHER" id="PTHR11017">
    <property type="entry name" value="LEUCINE-RICH REPEAT-CONTAINING PROTEIN"/>
    <property type="match status" value="1"/>
</dbReference>
<feature type="domain" description="Disease resistance protein Roq1-like winged-helix" evidence="4">
    <location>
        <begin position="323"/>
        <end position="393"/>
    </location>
</feature>
<evidence type="ECO:0000256" key="1">
    <source>
        <dbReference type="ARBA" id="ARBA00022614"/>
    </source>
</evidence>
<dbReference type="GO" id="GO:0043531">
    <property type="term" value="F:ADP binding"/>
    <property type="evidence" value="ECO:0007669"/>
    <property type="project" value="InterPro"/>
</dbReference>
<dbReference type="Pfam" id="PF23282">
    <property type="entry name" value="WHD_ROQ1"/>
    <property type="match status" value="1"/>
</dbReference>
<dbReference type="PANTHER" id="PTHR11017:SF570">
    <property type="entry name" value="DISEASE RESISTANCE PROTEIN (TIR-NBS CLASS)-RELATED"/>
    <property type="match status" value="1"/>
</dbReference>
<keyword evidence="2" id="KW-0677">Repeat</keyword>
<dbReference type="Gene3D" id="3.40.50.300">
    <property type="entry name" value="P-loop containing nucleotide triphosphate hydrolases"/>
    <property type="match status" value="1"/>
</dbReference>
<dbReference type="SUPFAM" id="SSF52058">
    <property type="entry name" value="L domain-like"/>
    <property type="match status" value="1"/>
</dbReference>
<dbReference type="AlphaFoldDB" id="A0AAN7J3J9"/>
<dbReference type="InterPro" id="IPR002182">
    <property type="entry name" value="NB-ARC"/>
</dbReference>
<dbReference type="InterPro" id="IPR058192">
    <property type="entry name" value="WHD_ROQ1-like"/>
</dbReference>
<dbReference type="InterPro" id="IPR044974">
    <property type="entry name" value="Disease_R_plants"/>
</dbReference>